<proteinExistence type="predicted"/>
<protein>
    <submittedName>
        <fullName evidence="1">Uncharacterized protein</fullName>
    </submittedName>
</protein>
<comment type="caution">
    <text evidence="1">The sequence shown here is derived from an EMBL/GenBank/DDBJ whole genome shotgun (WGS) entry which is preliminary data.</text>
</comment>
<sequence length="121" mass="13572">MNFSNLQIIAPRCPPICPVGYVCEFGVCVKRPCCWIGNSFKNCYWCPRPLTCYKGLYCYYVPPPTKPTNTTTTTTTKTTTTPKKPKECCWSGNGFKNCYPCKKPLVCRQGKYCIGIAPSSN</sequence>
<dbReference type="EMBL" id="CAJEWN010000326">
    <property type="protein sequence ID" value="CAD2178745.1"/>
    <property type="molecule type" value="Genomic_DNA"/>
</dbReference>
<evidence type="ECO:0000313" key="1">
    <source>
        <dbReference type="EMBL" id="CAD2178745.1"/>
    </source>
</evidence>
<organism evidence="1 2">
    <name type="scientific">Meloidogyne enterolobii</name>
    <name type="common">Root-knot nematode worm</name>
    <name type="synonym">Meloidogyne mayaguensis</name>
    <dbReference type="NCBI Taxonomy" id="390850"/>
    <lineage>
        <taxon>Eukaryota</taxon>
        <taxon>Metazoa</taxon>
        <taxon>Ecdysozoa</taxon>
        <taxon>Nematoda</taxon>
        <taxon>Chromadorea</taxon>
        <taxon>Rhabditida</taxon>
        <taxon>Tylenchina</taxon>
        <taxon>Tylenchomorpha</taxon>
        <taxon>Tylenchoidea</taxon>
        <taxon>Meloidogynidae</taxon>
        <taxon>Meloidogyninae</taxon>
        <taxon>Meloidogyne</taxon>
    </lineage>
</organism>
<dbReference type="AlphaFoldDB" id="A0A6V7VV04"/>
<evidence type="ECO:0000313" key="2">
    <source>
        <dbReference type="Proteomes" id="UP000580250"/>
    </source>
</evidence>
<name>A0A6V7VV04_MELEN</name>
<gene>
    <name evidence="1" type="ORF">MENT_LOCUS30698</name>
</gene>
<reference evidence="1 2" key="1">
    <citation type="submission" date="2020-08" db="EMBL/GenBank/DDBJ databases">
        <authorList>
            <person name="Koutsovoulos G."/>
            <person name="Danchin GJ E."/>
        </authorList>
    </citation>
    <scope>NUCLEOTIDE SEQUENCE [LARGE SCALE GENOMIC DNA]</scope>
</reference>
<accession>A0A6V7VV04</accession>
<dbReference type="Proteomes" id="UP000580250">
    <property type="component" value="Unassembled WGS sequence"/>
</dbReference>